<evidence type="ECO:0000313" key="1">
    <source>
        <dbReference type="EMBL" id="ATQ42023.1"/>
    </source>
</evidence>
<dbReference type="AlphaFoldDB" id="A0A2D2AVJ6"/>
<accession>A0A2D2AVJ6</accession>
<dbReference type="Proteomes" id="UP000228945">
    <property type="component" value="Chromosome"/>
</dbReference>
<dbReference type="Pfam" id="PF06224">
    <property type="entry name" value="AlkZ-like"/>
    <property type="match status" value="1"/>
</dbReference>
<evidence type="ECO:0000313" key="2">
    <source>
        <dbReference type="Proteomes" id="UP000228945"/>
    </source>
</evidence>
<dbReference type="InterPro" id="IPR009351">
    <property type="entry name" value="AlkZ-like"/>
</dbReference>
<sequence length="365" mass="39428">MTAKPQTLDTRTLNRTLLARQWLLERRQAPIVEAIDWLNGLQAQEARPPFIALWSRLQAFRREALLGALADRSVVKATFTRGTLHLVSAGDYVAFRSTHALMLEAAMRPEMSEITKVVPIADVVAAGRAALEAGPLAFADLQTVLAERWPGLNGRHLAYAVRLNLPLVAMPHDGPWGGKAGGAFALADRWLGRAPDPKADVEGLVRRYLEAFGPATVADIQTFTAMKSLKAVVDGMALAAYRNEAGKTLYDVKDGPVADGGTPAPARFVADFDGIMLGHADRARVIAEEDRKRLWNQNLRVPAVFLVDGFAAGSWSLTASKTKAVLTATPFGTLTKAAKDDLTAEGEALLRFLAPEAKTVEVVFA</sequence>
<proteinExistence type="predicted"/>
<evidence type="ECO:0008006" key="3">
    <source>
        <dbReference type="Google" id="ProtNLM"/>
    </source>
</evidence>
<gene>
    <name evidence="1" type="ORF">CSW64_06140</name>
</gene>
<dbReference type="EMBL" id="CP024201">
    <property type="protein sequence ID" value="ATQ42023.1"/>
    <property type="molecule type" value="Genomic_DNA"/>
</dbReference>
<reference evidence="1 2" key="1">
    <citation type="submission" date="2017-10" db="EMBL/GenBank/DDBJ databases">
        <title>Genome sequence of Caulobacter mirabilis FWC38.</title>
        <authorList>
            <person name="Fiebig A."/>
            <person name="Crosson S."/>
        </authorList>
    </citation>
    <scope>NUCLEOTIDE SEQUENCE [LARGE SCALE GENOMIC DNA]</scope>
    <source>
        <strain evidence="1 2">FWC 38</strain>
    </source>
</reference>
<protein>
    <recommendedName>
        <fullName evidence="3">Winged helix DNA-binding domain-containing protein</fullName>
    </recommendedName>
</protein>
<dbReference type="PANTHER" id="PTHR38479:SF2">
    <property type="entry name" value="WINGED HELIX DNA-BINDING DOMAIN-CONTAINING PROTEIN"/>
    <property type="match status" value="1"/>
</dbReference>
<dbReference type="RefSeq" id="WP_099621279.1">
    <property type="nucleotide sequence ID" value="NZ_CP024201.1"/>
</dbReference>
<dbReference type="PANTHER" id="PTHR38479">
    <property type="entry name" value="LMO0824 PROTEIN"/>
    <property type="match status" value="1"/>
</dbReference>
<keyword evidence="2" id="KW-1185">Reference proteome</keyword>
<organism evidence="1 2">
    <name type="scientific">Caulobacter mirabilis</name>
    <dbReference type="NCBI Taxonomy" id="69666"/>
    <lineage>
        <taxon>Bacteria</taxon>
        <taxon>Pseudomonadati</taxon>
        <taxon>Pseudomonadota</taxon>
        <taxon>Alphaproteobacteria</taxon>
        <taxon>Caulobacterales</taxon>
        <taxon>Caulobacteraceae</taxon>
        <taxon>Caulobacter</taxon>
    </lineage>
</organism>
<dbReference type="KEGG" id="cmb:CSW64_06140"/>
<name>A0A2D2AVJ6_9CAUL</name>
<dbReference type="OrthoDB" id="9148135at2"/>